<dbReference type="OrthoDB" id="929868at2"/>
<proteinExistence type="predicted"/>
<keyword evidence="3" id="KW-1185">Reference proteome</keyword>
<feature type="domain" description="3-keto-alpha-glucoside-1,2-lyase/3-keto-2-hydroxy-glucal hydratase" evidence="1">
    <location>
        <begin position="23"/>
        <end position="202"/>
    </location>
</feature>
<dbReference type="InterPro" id="IPR010496">
    <property type="entry name" value="AL/BT2_dom"/>
</dbReference>
<dbReference type="RefSeq" id="WP_119668079.1">
    <property type="nucleotide sequence ID" value="NZ_QXED01000003.1"/>
</dbReference>
<comment type="caution">
    <text evidence="2">The sequence shown here is derived from an EMBL/GenBank/DDBJ whole genome shotgun (WGS) entry which is preliminary data.</text>
</comment>
<dbReference type="AlphaFoldDB" id="A0A418MBV8"/>
<organism evidence="2 3">
    <name type="scientific">Fibrisoma montanum</name>
    <dbReference type="NCBI Taxonomy" id="2305895"/>
    <lineage>
        <taxon>Bacteria</taxon>
        <taxon>Pseudomonadati</taxon>
        <taxon>Bacteroidota</taxon>
        <taxon>Cytophagia</taxon>
        <taxon>Cytophagales</taxon>
        <taxon>Spirosomataceae</taxon>
        <taxon>Fibrisoma</taxon>
    </lineage>
</organism>
<protein>
    <submittedName>
        <fullName evidence="2">DUF1080 domain-containing protein</fullName>
    </submittedName>
</protein>
<dbReference type="GO" id="GO:0016787">
    <property type="term" value="F:hydrolase activity"/>
    <property type="evidence" value="ECO:0007669"/>
    <property type="project" value="InterPro"/>
</dbReference>
<dbReference type="EMBL" id="QXED01000003">
    <property type="protein sequence ID" value="RIV23863.1"/>
    <property type="molecule type" value="Genomic_DNA"/>
</dbReference>
<evidence type="ECO:0000313" key="3">
    <source>
        <dbReference type="Proteomes" id="UP000283523"/>
    </source>
</evidence>
<dbReference type="Proteomes" id="UP000283523">
    <property type="component" value="Unassembled WGS sequence"/>
</dbReference>
<gene>
    <name evidence="2" type="ORF">DYU11_12930</name>
</gene>
<dbReference type="Pfam" id="PF06439">
    <property type="entry name" value="3keto-disac_hyd"/>
    <property type="match status" value="1"/>
</dbReference>
<dbReference type="Gene3D" id="2.60.120.560">
    <property type="entry name" value="Exo-inulinase, domain 1"/>
    <property type="match status" value="1"/>
</dbReference>
<name>A0A418MBV8_9BACT</name>
<sequence length="205" mass="23205">MIRLFLSLLILPALWYHAMPPLPLFDGRSFRGWEGDTANTWRIVNGALVGGSLATTVPHNNFLCTRKTYGDFQLTLQVKLEGTGFVNGGIQFRSKRAQNPAYEMIGYQADMGDKFWGCLYDESRRDKVLAGPDSTAQRRIVKPNDWNDYRLRCEGRHIQIWINGRQTVDYTEPDQSIPQSGLIGLQIHGGGKALASFRNLMLEEL</sequence>
<evidence type="ECO:0000313" key="2">
    <source>
        <dbReference type="EMBL" id="RIV23863.1"/>
    </source>
</evidence>
<reference evidence="2 3" key="1">
    <citation type="submission" date="2018-08" db="EMBL/GenBank/DDBJ databases">
        <title>Fibrisoma montanum sp. nov., isolated from Danxia mountain soil.</title>
        <authorList>
            <person name="Huang Y."/>
        </authorList>
    </citation>
    <scope>NUCLEOTIDE SEQUENCE [LARGE SCALE GENOMIC DNA]</scope>
    <source>
        <strain evidence="2 3">HYT19</strain>
    </source>
</reference>
<accession>A0A418MBV8</accession>
<evidence type="ECO:0000259" key="1">
    <source>
        <dbReference type="Pfam" id="PF06439"/>
    </source>
</evidence>